<organism evidence="2 3">
    <name type="scientific">Rhodocytophaga rosea</name>
    <dbReference type="NCBI Taxonomy" id="2704465"/>
    <lineage>
        <taxon>Bacteria</taxon>
        <taxon>Pseudomonadati</taxon>
        <taxon>Bacteroidota</taxon>
        <taxon>Cytophagia</taxon>
        <taxon>Cytophagales</taxon>
        <taxon>Rhodocytophagaceae</taxon>
        <taxon>Rhodocytophaga</taxon>
    </lineage>
</organism>
<dbReference type="AlphaFoldDB" id="A0A6C0GTD1"/>
<dbReference type="RefSeq" id="WP_162447360.1">
    <property type="nucleotide sequence ID" value="NZ_CP048222.1"/>
</dbReference>
<dbReference type="Proteomes" id="UP000480178">
    <property type="component" value="Chromosome"/>
</dbReference>
<proteinExistence type="predicted"/>
<evidence type="ECO:0000313" key="2">
    <source>
        <dbReference type="EMBL" id="QHT71421.1"/>
    </source>
</evidence>
<name>A0A6C0GTD1_9BACT</name>
<gene>
    <name evidence="2" type="ORF">GXP67_34570</name>
</gene>
<sequence length="122" mass="13870">MQVTKATTIDEYIATFPEDVQQKLEQMRTTIKQAAPEAQEAIKYAMPAFIYKGNLVYFAAFTHHIGFYATPTGNGAFTEELSAYKMGKGSIQFPLDQPLPLQLISRMVKYRVEENLQKSKKK</sequence>
<accession>A0A6C0GTD1</accession>
<dbReference type="Gene3D" id="3.90.1150.200">
    <property type="match status" value="1"/>
</dbReference>
<keyword evidence="3" id="KW-1185">Reference proteome</keyword>
<dbReference type="Pfam" id="PF08818">
    <property type="entry name" value="DUF1801"/>
    <property type="match status" value="1"/>
</dbReference>
<reference evidence="2 3" key="1">
    <citation type="submission" date="2020-01" db="EMBL/GenBank/DDBJ databases">
        <authorList>
            <person name="Kim M.K."/>
        </authorList>
    </citation>
    <scope>NUCLEOTIDE SEQUENCE [LARGE SCALE GENOMIC DNA]</scope>
    <source>
        <strain evidence="2 3">172606-1</strain>
    </source>
</reference>
<dbReference type="KEGG" id="rhoz:GXP67_34570"/>
<feature type="domain" description="YdhG-like" evidence="1">
    <location>
        <begin position="21"/>
        <end position="112"/>
    </location>
</feature>
<dbReference type="InterPro" id="IPR014922">
    <property type="entry name" value="YdhG-like"/>
</dbReference>
<protein>
    <recommendedName>
        <fullName evidence="1">YdhG-like domain-containing protein</fullName>
    </recommendedName>
</protein>
<dbReference type="EMBL" id="CP048222">
    <property type="protein sequence ID" value="QHT71421.1"/>
    <property type="molecule type" value="Genomic_DNA"/>
</dbReference>
<evidence type="ECO:0000313" key="3">
    <source>
        <dbReference type="Proteomes" id="UP000480178"/>
    </source>
</evidence>
<evidence type="ECO:0000259" key="1">
    <source>
        <dbReference type="Pfam" id="PF08818"/>
    </source>
</evidence>
<dbReference type="SUPFAM" id="SSF159888">
    <property type="entry name" value="YdhG-like"/>
    <property type="match status" value="1"/>
</dbReference>